<dbReference type="OrthoDB" id="1114717at2"/>
<dbReference type="Pfam" id="PF25954">
    <property type="entry name" value="Beta-barrel_RND_2"/>
    <property type="match status" value="1"/>
</dbReference>
<evidence type="ECO:0000259" key="4">
    <source>
        <dbReference type="Pfam" id="PF25973"/>
    </source>
</evidence>
<dbReference type="Gene3D" id="2.40.30.170">
    <property type="match status" value="1"/>
</dbReference>
<dbReference type="Pfam" id="PF25973">
    <property type="entry name" value="BSH_CzcB"/>
    <property type="match status" value="1"/>
</dbReference>
<dbReference type="InterPro" id="IPR058647">
    <property type="entry name" value="BSH_CzcB-like"/>
</dbReference>
<evidence type="ECO:0000256" key="2">
    <source>
        <dbReference type="SAM" id="MobiDB-lite"/>
    </source>
</evidence>
<feature type="domain" description="YknX-like C-terminal permuted SH3-like" evidence="5">
    <location>
        <begin position="329"/>
        <end position="395"/>
    </location>
</feature>
<dbReference type="PANTHER" id="PTHR30469">
    <property type="entry name" value="MULTIDRUG RESISTANCE PROTEIN MDTA"/>
    <property type="match status" value="1"/>
</dbReference>
<protein>
    <submittedName>
        <fullName evidence="6">Membrane fusion protein mtrC</fullName>
    </submittedName>
</protein>
<feature type="region of interest" description="Disordered" evidence="2">
    <location>
        <begin position="51"/>
        <end position="71"/>
    </location>
</feature>
<dbReference type="SUPFAM" id="SSF111369">
    <property type="entry name" value="HlyD-like secretion proteins"/>
    <property type="match status" value="1"/>
</dbReference>
<dbReference type="InterPro" id="IPR006143">
    <property type="entry name" value="RND_pump_MFP"/>
</dbReference>
<feature type="domain" description="CusB-like beta-barrel" evidence="3">
    <location>
        <begin position="250"/>
        <end position="324"/>
    </location>
</feature>
<dbReference type="GO" id="GO:1990281">
    <property type="term" value="C:efflux pump complex"/>
    <property type="evidence" value="ECO:0007669"/>
    <property type="project" value="TreeGrafter"/>
</dbReference>
<dbReference type="AlphaFoldDB" id="I2GG17"/>
<dbReference type="Gene3D" id="2.40.420.20">
    <property type="match status" value="1"/>
</dbReference>
<accession>I2GG17</accession>
<evidence type="ECO:0000259" key="3">
    <source>
        <dbReference type="Pfam" id="PF25954"/>
    </source>
</evidence>
<sequence>MKNQRVPRSSQPSMHINQTDESLFIHNRMKVIAFSYIVIALSVGALSSCSSSEQADTNRKKTGNSKQATKPSYRIATVSQQRVGQTIQLPGEFRPYQEVSIYPKADGFVDKVLVDRGSAVRKGQVLMVLDAPEVEERLVAARSNTLKAEALLVASREHYRRLKASSKIPGSVSALDLETAYARMKADSASVLGEQANYRALARLKSYLTVRAPFDGFITERNVHPGALVGSGAKMDRPMLVLQQQNRLRLVADIPEAYSVGMREGETIAFTVSAIPGKEFKGKISRRSGSMNQQFRSETVEIDVDNTSRRLRPGMFAEIMLSAEGTPGALAVPNTAVITSTERQYVIKVQDGRAQYVEVKQGQKSGDMTEVFGNLRPDDKIIVNAREDIREGVAVL</sequence>
<evidence type="ECO:0000313" key="6">
    <source>
        <dbReference type="EMBL" id="CCH52842.1"/>
    </source>
</evidence>
<reference evidence="6 7" key="1">
    <citation type="journal article" date="2012" name="J. Bacteriol.">
        <title>Genome Sequence of the Filamentous Bacterium Fibrisoma limi BUZ 3T.</title>
        <authorList>
            <person name="Filippini M."/>
            <person name="Qi W."/>
            <person name="Jaenicke S."/>
            <person name="Goesmann A."/>
            <person name="Smits T.H."/>
            <person name="Bagheri H.C."/>
        </authorList>
    </citation>
    <scope>NUCLEOTIDE SEQUENCE [LARGE SCALE GENOMIC DNA]</scope>
    <source>
        <strain evidence="7">BUZ 3T</strain>
    </source>
</reference>
<evidence type="ECO:0000313" key="7">
    <source>
        <dbReference type="Proteomes" id="UP000009309"/>
    </source>
</evidence>
<dbReference type="GO" id="GO:0015562">
    <property type="term" value="F:efflux transmembrane transporter activity"/>
    <property type="evidence" value="ECO:0007669"/>
    <property type="project" value="TreeGrafter"/>
</dbReference>
<dbReference type="EMBL" id="CAIT01000006">
    <property type="protein sequence ID" value="CCH52842.1"/>
    <property type="molecule type" value="Genomic_DNA"/>
</dbReference>
<dbReference type="NCBIfam" id="TIGR01730">
    <property type="entry name" value="RND_mfp"/>
    <property type="match status" value="1"/>
</dbReference>
<dbReference type="Pfam" id="PF25989">
    <property type="entry name" value="YknX_C"/>
    <property type="match status" value="1"/>
</dbReference>
<proteinExistence type="inferred from homology"/>
<organism evidence="6 7">
    <name type="scientific">Fibrisoma limi BUZ 3</name>
    <dbReference type="NCBI Taxonomy" id="1185876"/>
    <lineage>
        <taxon>Bacteria</taxon>
        <taxon>Pseudomonadati</taxon>
        <taxon>Bacteroidota</taxon>
        <taxon>Cytophagia</taxon>
        <taxon>Cytophagales</taxon>
        <taxon>Spirosomataceae</taxon>
        <taxon>Fibrisoma</taxon>
    </lineage>
</organism>
<feature type="domain" description="CzcB-like barrel-sandwich hybrid" evidence="4">
    <location>
        <begin position="99"/>
        <end position="232"/>
    </location>
</feature>
<evidence type="ECO:0000256" key="1">
    <source>
        <dbReference type="ARBA" id="ARBA00009477"/>
    </source>
</evidence>
<dbReference type="PANTHER" id="PTHR30469:SF37">
    <property type="entry name" value="RAGD PROTEIN"/>
    <property type="match status" value="1"/>
</dbReference>
<dbReference type="STRING" id="1185876.BN8_01876"/>
<dbReference type="InterPro" id="IPR058637">
    <property type="entry name" value="YknX-like_C"/>
</dbReference>
<dbReference type="InterPro" id="IPR058792">
    <property type="entry name" value="Beta-barrel_RND_2"/>
</dbReference>
<dbReference type="eggNOG" id="COG0845">
    <property type="taxonomic scope" value="Bacteria"/>
</dbReference>
<evidence type="ECO:0000259" key="5">
    <source>
        <dbReference type="Pfam" id="PF25989"/>
    </source>
</evidence>
<dbReference type="Proteomes" id="UP000009309">
    <property type="component" value="Unassembled WGS sequence"/>
</dbReference>
<keyword evidence="7" id="KW-1185">Reference proteome</keyword>
<name>I2GG17_9BACT</name>
<dbReference type="Gene3D" id="1.10.287.470">
    <property type="entry name" value="Helix hairpin bin"/>
    <property type="match status" value="1"/>
</dbReference>
<comment type="caution">
    <text evidence="6">The sequence shown here is derived from an EMBL/GenBank/DDBJ whole genome shotgun (WGS) entry which is preliminary data.</text>
</comment>
<comment type="similarity">
    <text evidence="1">Belongs to the membrane fusion protein (MFP) (TC 8.A.1) family.</text>
</comment>
<dbReference type="Gene3D" id="2.40.50.100">
    <property type="match status" value="1"/>
</dbReference>
<gene>
    <name evidence="6" type="primary">mtrC</name>
    <name evidence="6" type="ORF">BN8_01876</name>
</gene>